<dbReference type="Proteomes" id="UP000250266">
    <property type="component" value="Unassembled WGS sequence"/>
</dbReference>
<feature type="region of interest" description="Disordered" evidence="1">
    <location>
        <begin position="1"/>
        <end position="130"/>
    </location>
</feature>
<evidence type="ECO:0000313" key="3">
    <source>
        <dbReference type="Proteomes" id="UP000250266"/>
    </source>
</evidence>
<feature type="compositionally biased region" description="Polar residues" evidence="1">
    <location>
        <begin position="117"/>
        <end position="130"/>
    </location>
</feature>
<dbReference type="EMBL" id="KV745257">
    <property type="protein sequence ID" value="OCK75957.1"/>
    <property type="molecule type" value="Genomic_DNA"/>
</dbReference>
<reference evidence="2 3" key="1">
    <citation type="journal article" date="2016" name="Nat. Commun.">
        <title>Ectomycorrhizal ecology is imprinted in the genome of the dominant symbiotic fungus Cenococcum geophilum.</title>
        <authorList>
            <consortium name="DOE Joint Genome Institute"/>
            <person name="Peter M."/>
            <person name="Kohler A."/>
            <person name="Ohm R.A."/>
            <person name="Kuo A."/>
            <person name="Krutzmann J."/>
            <person name="Morin E."/>
            <person name="Arend M."/>
            <person name="Barry K.W."/>
            <person name="Binder M."/>
            <person name="Choi C."/>
            <person name="Clum A."/>
            <person name="Copeland A."/>
            <person name="Grisel N."/>
            <person name="Haridas S."/>
            <person name="Kipfer T."/>
            <person name="LaButti K."/>
            <person name="Lindquist E."/>
            <person name="Lipzen A."/>
            <person name="Maire R."/>
            <person name="Meier B."/>
            <person name="Mihaltcheva S."/>
            <person name="Molinier V."/>
            <person name="Murat C."/>
            <person name="Poggeler S."/>
            <person name="Quandt C.A."/>
            <person name="Sperisen C."/>
            <person name="Tritt A."/>
            <person name="Tisserant E."/>
            <person name="Crous P.W."/>
            <person name="Henrissat B."/>
            <person name="Nehls U."/>
            <person name="Egli S."/>
            <person name="Spatafora J.W."/>
            <person name="Grigoriev I.V."/>
            <person name="Martin F.M."/>
        </authorList>
    </citation>
    <scope>NUCLEOTIDE SEQUENCE [LARGE SCALE GENOMIC DNA]</scope>
    <source>
        <strain evidence="2 3">CBS 459.81</strain>
    </source>
</reference>
<dbReference type="AlphaFoldDB" id="A0A8E2E246"/>
<proteinExistence type="predicted"/>
<organism evidence="2 3">
    <name type="scientific">Lepidopterella palustris CBS 459.81</name>
    <dbReference type="NCBI Taxonomy" id="1314670"/>
    <lineage>
        <taxon>Eukaryota</taxon>
        <taxon>Fungi</taxon>
        <taxon>Dikarya</taxon>
        <taxon>Ascomycota</taxon>
        <taxon>Pezizomycotina</taxon>
        <taxon>Dothideomycetes</taxon>
        <taxon>Pleosporomycetidae</taxon>
        <taxon>Mytilinidiales</taxon>
        <taxon>Argynnaceae</taxon>
        <taxon>Lepidopterella</taxon>
    </lineage>
</organism>
<name>A0A8E2E246_9PEZI</name>
<evidence type="ECO:0000256" key="1">
    <source>
        <dbReference type="SAM" id="MobiDB-lite"/>
    </source>
</evidence>
<feature type="compositionally biased region" description="Polar residues" evidence="1">
    <location>
        <begin position="23"/>
        <end position="39"/>
    </location>
</feature>
<protein>
    <submittedName>
        <fullName evidence="2">Uncharacterized protein</fullName>
    </submittedName>
</protein>
<evidence type="ECO:0000313" key="2">
    <source>
        <dbReference type="EMBL" id="OCK75957.1"/>
    </source>
</evidence>
<sequence length="162" mass="17882">MLRRGSPQGCPTHVLMKPMRLPQTKSKTKSLVKSGSVTRPNRHQAGRNARTSTSESFPKMTPMPHSLMTRPPSTATPLPMTMKPPPSNMSKFPRKRKKTLARTPKPSAKDSARNIGRQPTSTSSNLTSNGFHPPISNIVRLLPPLEVASRICPWSLRGARWG</sequence>
<accession>A0A8E2E246</accession>
<gene>
    <name evidence="2" type="ORF">K432DRAFT_464446</name>
</gene>
<keyword evidence="3" id="KW-1185">Reference proteome</keyword>